<gene>
    <name evidence="1" type="ORF">LCGC14_1458300</name>
</gene>
<reference evidence="1" key="1">
    <citation type="journal article" date="2015" name="Nature">
        <title>Complex archaea that bridge the gap between prokaryotes and eukaryotes.</title>
        <authorList>
            <person name="Spang A."/>
            <person name="Saw J.H."/>
            <person name="Jorgensen S.L."/>
            <person name="Zaremba-Niedzwiedzka K."/>
            <person name="Martijn J."/>
            <person name="Lind A.E."/>
            <person name="van Eijk R."/>
            <person name="Schleper C."/>
            <person name="Guy L."/>
            <person name="Ettema T.J."/>
        </authorList>
    </citation>
    <scope>NUCLEOTIDE SEQUENCE</scope>
</reference>
<accession>A0A0F9JGH3</accession>
<organism evidence="1">
    <name type="scientific">marine sediment metagenome</name>
    <dbReference type="NCBI Taxonomy" id="412755"/>
    <lineage>
        <taxon>unclassified sequences</taxon>
        <taxon>metagenomes</taxon>
        <taxon>ecological metagenomes</taxon>
    </lineage>
</organism>
<protein>
    <submittedName>
        <fullName evidence="1">Uncharacterized protein</fullName>
    </submittedName>
</protein>
<proteinExistence type="predicted"/>
<dbReference type="AlphaFoldDB" id="A0A0F9JGH3"/>
<evidence type="ECO:0000313" key="1">
    <source>
        <dbReference type="EMBL" id="KKM68698.1"/>
    </source>
</evidence>
<sequence>MFRVGENYYLGTAVPAEIDRENRDKRPPGLYKCPECGDATITWHNAVDKYKVNCPKCSTEMRRVALIPKPIPVVIKANELDEDAEQYGIRTWWNKKRASSDMRVQSEIAVGLEVVRKRRAKIVDAATINKVTPDTRRVDRDIKLFTGILAGYKQRKPPMLSGRVAQGVQAARAFNSALSADVEQYDMLTNADRKKLTDQIRRMRRRPLSGRAKLAVAGTGLAAAGLTAAGLLKRQQKHELDVLAEIYKNSPGR</sequence>
<feature type="non-terminal residue" evidence="1">
    <location>
        <position position="253"/>
    </location>
</feature>
<name>A0A0F9JGH3_9ZZZZ</name>
<dbReference type="EMBL" id="LAZR01010123">
    <property type="protein sequence ID" value="KKM68698.1"/>
    <property type="molecule type" value="Genomic_DNA"/>
</dbReference>
<comment type="caution">
    <text evidence="1">The sequence shown here is derived from an EMBL/GenBank/DDBJ whole genome shotgun (WGS) entry which is preliminary data.</text>
</comment>